<reference evidence="2" key="1">
    <citation type="journal article" date="2021" name="PeerJ">
        <title>Extensive microbial diversity within the chicken gut microbiome revealed by metagenomics and culture.</title>
        <authorList>
            <person name="Gilroy R."/>
            <person name="Ravi A."/>
            <person name="Getino M."/>
            <person name="Pursley I."/>
            <person name="Horton D.L."/>
            <person name="Alikhan N.F."/>
            <person name="Baker D."/>
            <person name="Gharbi K."/>
            <person name="Hall N."/>
            <person name="Watson M."/>
            <person name="Adriaenssens E.M."/>
            <person name="Foster-Nyarko E."/>
            <person name="Jarju S."/>
            <person name="Secka A."/>
            <person name="Antonio M."/>
            <person name="Oren A."/>
            <person name="Chaudhuri R.R."/>
            <person name="La Ragione R."/>
            <person name="Hildebrand F."/>
            <person name="Pallen M.J."/>
        </authorList>
    </citation>
    <scope>NUCLEOTIDE SEQUENCE</scope>
    <source>
        <strain evidence="2">7886</strain>
    </source>
</reference>
<protein>
    <submittedName>
        <fullName evidence="2">Uncharacterized protein</fullName>
    </submittedName>
</protein>
<evidence type="ECO:0000256" key="1">
    <source>
        <dbReference type="SAM" id="MobiDB-lite"/>
    </source>
</evidence>
<dbReference type="Proteomes" id="UP000747013">
    <property type="component" value="Unassembled WGS sequence"/>
</dbReference>
<dbReference type="EMBL" id="DYWC01000285">
    <property type="protein sequence ID" value="HJF88198.1"/>
    <property type="molecule type" value="Genomic_DNA"/>
</dbReference>
<reference evidence="2" key="2">
    <citation type="submission" date="2021-09" db="EMBL/GenBank/DDBJ databases">
        <authorList>
            <person name="Gilroy R."/>
        </authorList>
    </citation>
    <scope>NUCLEOTIDE SEQUENCE</scope>
    <source>
        <strain evidence="2">7886</strain>
    </source>
</reference>
<gene>
    <name evidence="2" type="ORF">K8V88_12260</name>
</gene>
<organism evidence="2 3">
    <name type="scientific">Companilactobacillus farciminis</name>
    <dbReference type="NCBI Taxonomy" id="1612"/>
    <lineage>
        <taxon>Bacteria</taxon>
        <taxon>Bacillati</taxon>
        <taxon>Bacillota</taxon>
        <taxon>Bacilli</taxon>
        <taxon>Lactobacillales</taxon>
        <taxon>Lactobacillaceae</taxon>
        <taxon>Companilactobacillus</taxon>
    </lineage>
</organism>
<feature type="region of interest" description="Disordered" evidence="1">
    <location>
        <begin position="302"/>
        <end position="338"/>
    </location>
</feature>
<dbReference type="AlphaFoldDB" id="A0A921LAU7"/>
<accession>A0A921LAU7</accession>
<sequence length="338" mass="39329">MIENEVNSNSYITRKTLDSLGLGKYYLLEEKPYIKIYHLDNYNKARYFYKMSELLIAPVFRIALAVNWERISFDPSMEPSYKITRDLIEKLLAPYENETSRWIYSLNLRSVGQLVKVINDFNHFDEWLNQFLNILNKADQTIIPESLAGIIAYLKRAYSMTSNLTNSSTERTQDSIVIKFAENSNRLLTQMANQFFNDLDDAVNKTNDFGEELARKADDFKRLLDYHANLERSELISINLKSTIKPSSDEELSITLLKHQKTSSLLYDKVKISDLKENEGNQNTTDFRNRDIVDDSFDRQFTGKETVNDEKKDTNLPSDEIDIDPKGFFDDTTFSDPF</sequence>
<evidence type="ECO:0000313" key="3">
    <source>
        <dbReference type="Proteomes" id="UP000747013"/>
    </source>
</evidence>
<comment type="caution">
    <text evidence="2">The sequence shown here is derived from an EMBL/GenBank/DDBJ whole genome shotgun (WGS) entry which is preliminary data.</text>
</comment>
<proteinExistence type="predicted"/>
<evidence type="ECO:0000313" key="2">
    <source>
        <dbReference type="EMBL" id="HJF88198.1"/>
    </source>
</evidence>
<feature type="compositionally biased region" description="Basic and acidic residues" evidence="1">
    <location>
        <begin position="302"/>
        <end position="314"/>
    </location>
</feature>
<name>A0A921LAU7_9LACO</name>